<dbReference type="PROSITE" id="PS50048">
    <property type="entry name" value="ZN2_CY6_FUNGAL_2"/>
    <property type="match status" value="1"/>
</dbReference>
<evidence type="ECO:0000256" key="3">
    <source>
        <dbReference type="ARBA" id="ARBA00023015"/>
    </source>
</evidence>
<dbReference type="Proteomes" id="UP000039046">
    <property type="component" value="Unassembled WGS sequence"/>
</dbReference>
<keyword evidence="3" id="KW-0805">Transcription regulation</keyword>
<dbReference type="Pfam" id="PF11951">
    <property type="entry name" value="Fungal_trans_2"/>
    <property type="match status" value="1"/>
</dbReference>
<keyword evidence="4" id="KW-0238">DNA-binding</keyword>
<evidence type="ECO:0000313" key="8">
    <source>
        <dbReference type="EMBL" id="CEJ82298.1"/>
    </source>
</evidence>
<keyword evidence="1" id="KW-0479">Metal-binding</keyword>
<keyword evidence="5" id="KW-0804">Transcription</keyword>
<dbReference type="SUPFAM" id="SSF57701">
    <property type="entry name" value="Zn2/Cys6 DNA-binding domain"/>
    <property type="match status" value="1"/>
</dbReference>
<dbReference type="Pfam" id="PF00172">
    <property type="entry name" value="Zn_clus"/>
    <property type="match status" value="1"/>
</dbReference>
<sequence length="516" mass="58033">MPTSDAAKSNKPTTGTKKRYSKTKLGCKTCKIRKIRCDETAPVCRNCIKSNRRCDGVAQPIGGPGNVTFTAPLTLTYFRPTQTGWLSQDEIAYLDLFRHELIYTIVGDSHSPAWKRMILQAVHEEVALCHAVVAFSSLTSHIRSRPSSPSSSGSPPPGMDNEFALRHYGKALESMRHVVHHNDSRSINTALICTLLCICFELRMRDIAVALTHLEHGLQVIAGNMDSVDNAITTAFAKLDLQAAVFLGMRPPALEPDKVASRVFVFDSVYQEADLKLMSITNHMYRFIRGTADDFRYREQAPIPEFAFAEEVAVNAQLRAFYKKYLESVEKTSKMSVLQIALLRIKYLTAVINMAGCLDPDETIYDRYAAEFAEIVQLAAEILHHRRQKQSVDRADFALEMTIMQPLYVTGTKCRCPVTRRRAISLMLSAPESEGQWDSTGNALVCEQVMLMEEAGIEFDLARMGAEDLLPIPQENLVHAVDIYLEPTQRRASIYLSRRLSGLDRGWHNLRQDLAW</sequence>
<dbReference type="GO" id="GO:0003677">
    <property type="term" value="F:DNA binding"/>
    <property type="evidence" value="ECO:0007669"/>
    <property type="project" value="UniProtKB-KW"/>
</dbReference>
<dbReference type="InterPro" id="IPR036864">
    <property type="entry name" value="Zn2-C6_fun-type_DNA-bd_sf"/>
</dbReference>
<dbReference type="CDD" id="cd00067">
    <property type="entry name" value="GAL4"/>
    <property type="match status" value="1"/>
</dbReference>
<reference evidence="8 9" key="1">
    <citation type="journal article" date="2015" name="Genome Announc.">
        <title>Draft Genome Sequence and Gene Annotation of the Entomopathogenic Fungus Verticillium hemipterigenum.</title>
        <authorList>
            <person name="Horn F."/>
            <person name="Habel A."/>
            <person name="Scharf D.H."/>
            <person name="Dworschak J."/>
            <person name="Brakhage A.A."/>
            <person name="Guthke R."/>
            <person name="Hertweck C."/>
            <person name="Linde J."/>
        </authorList>
    </citation>
    <scope>NUCLEOTIDE SEQUENCE [LARGE SCALE GENOMIC DNA]</scope>
</reference>
<dbReference type="InterPro" id="IPR052360">
    <property type="entry name" value="Transcr_Regulatory_Proteins"/>
</dbReference>
<dbReference type="AlphaFoldDB" id="A0A0A1SPF3"/>
<dbReference type="GO" id="GO:0000981">
    <property type="term" value="F:DNA-binding transcription factor activity, RNA polymerase II-specific"/>
    <property type="evidence" value="ECO:0007669"/>
    <property type="project" value="InterPro"/>
</dbReference>
<evidence type="ECO:0000256" key="2">
    <source>
        <dbReference type="ARBA" id="ARBA00022833"/>
    </source>
</evidence>
<dbReference type="SMART" id="SM00066">
    <property type="entry name" value="GAL4"/>
    <property type="match status" value="1"/>
</dbReference>
<dbReference type="PROSITE" id="PS00463">
    <property type="entry name" value="ZN2_CY6_FUNGAL_1"/>
    <property type="match status" value="1"/>
</dbReference>
<evidence type="ECO:0000313" key="9">
    <source>
        <dbReference type="Proteomes" id="UP000039046"/>
    </source>
</evidence>
<name>A0A0A1SPF3_9HYPO</name>
<evidence type="ECO:0000256" key="5">
    <source>
        <dbReference type="ARBA" id="ARBA00023163"/>
    </source>
</evidence>
<evidence type="ECO:0000256" key="1">
    <source>
        <dbReference type="ARBA" id="ARBA00022723"/>
    </source>
</evidence>
<keyword evidence="2" id="KW-0862">Zinc</keyword>
<dbReference type="PANTHER" id="PTHR36206">
    <property type="entry name" value="ASPERCRYPTIN BIOSYNTHESIS CLUSTER-SPECIFIC TRANSCRIPTION REGULATOR ATNN-RELATED"/>
    <property type="match status" value="1"/>
</dbReference>
<dbReference type="HOGENOM" id="CLU_011409_13_3_1"/>
<dbReference type="Gene3D" id="4.10.240.10">
    <property type="entry name" value="Zn(2)-C6 fungal-type DNA-binding domain"/>
    <property type="match status" value="1"/>
</dbReference>
<protein>
    <recommendedName>
        <fullName evidence="7">Zn(2)-C6 fungal-type domain-containing protein</fullName>
    </recommendedName>
</protein>
<dbReference type="PANTHER" id="PTHR36206:SF10">
    <property type="entry name" value="ZN(II)2CYS6 TRANSCRIPTION FACTOR (EUROFUNG)"/>
    <property type="match status" value="1"/>
</dbReference>
<proteinExistence type="predicted"/>
<dbReference type="InterPro" id="IPR001138">
    <property type="entry name" value="Zn2Cys6_DnaBD"/>
</dbReference>
<dbReference type="GO" id="GO:0008270">
    <property type="term" value="F:zinc ion binding"/>
    <property type="evidence" value="ECO:0007669"/>
    <property type="project" value="InterPro"/>
</dbReference>
<gene>
    <name evidence="8" type="ORF">VHEMI02370</name>
</gene>
<evidence type="ECO:0000256" key="4">
    <source>
        <dbReference type="ARBA" id="ARBA00023125"/>
    </source>
</evidence>
<feature type="domain" description="Zn(2)-C6 fungal-type" evidence="7">
    <location>
        <begin position="26"/>
        <end position="54"/>
    </location>
</feature>
<organism evidence="8 9">
    <name type="scientific">[Torrubiella] hemipterigena</name>
    <dbReference type="NCBI Taxonomy" id="1531966"/>
    <lineage>
        <taxon>Eukaryota</taxon>
        <taxon>Fungi</taxon>
        <taxon>Dikarya</taxon>
        <taxon>Ascomycota</taxon>
        <taxon>Pezizomycotina</taxon>
        <taxon>Sordariomycetes</taxon>
        <taxon>Hypocreomycetidae</taxon>
        <taxon>Hypocreales</taxon>
        <taxon>Clavicipitaceae</taxon>
        <taxon>Clavicipitaceae incertae sedis</taxon>
        <taxon>'Torrubiella' clade</taxon>
    </lineage>
</organism>
<dbReference type="STRING" id="1531966.A0A0A1SPF3"/>
<dbReference type="InterPro" id="IPR021858">
    <property type="entry name" value="Fun_TF"/>
</dbReference>
<keyword evidence="9" id="KW-1185">Reference proteome</keyword>
<evidence type="ECO:0000259" key="7">
    <source>
        <dbReference type="PROSITE" id="PS50048"/>
    </source>
</evidence>
<evidence type="ECO:0000256" key="6">
    <source>
        <dbReference type="ARBA" id="ARBA00023242"/>
    </source>
</evidence>
<dbReference type="EMBL" id="CDHN01000001">
    <property type="protein sequence ID" value="CEJ82298.1"/>
    <property type="molecule type" value="Genomic_DNA"/>
</dbReference>
<accession>A0A0A1SPF3</accession>
<keyword evidence="6" id="KW-0539">Nucleus</keyword>
<dbReference type="OrthoDB" id="3172332at2759"/>